<sequence>MSIGETACSYALLILEDDNIPATADNITSLLKSAKVEVESFWPALFAKLAEKKNIRDLIANAAGGGGGAVAVAAAPAAAAAAAPAAAEKKSQKKKKRVTRKWVLACLMNRFFFYNLVNFCSGSFNSLDIVLIHFNLAVSCVILRFGQVYLILFSFLFLLHCSV</sequence>
<comment type="caution">
    <text evidence="1">The sequence shown here is derived from an EMBL/GenBank/DDBJ whole genome shotgun (WGS) entry which is preliminary data.</text>
</comment>
<accession>A0ACB0IH48</accession>
<keyword evidence="2" id="KW-1185">Reference proteome</keyword>
<organism evidence="1 2">
    <name type="scientific">Trifolium pratense</name>
    <name type="common">Red clover</name>
    <dbReference type="NCBI Taxonomy" id="57577"/>
    <lineage>
        <taxon>Eukaryota</taxon>
        <taxon>Viridiplantae</taxon>
        <taxon>Streptophyta</taxon>
        <taxon>Embryophyta</taxon>
        <taxon>Tracheophyta</taxon>
        <taxon>Spermatophyta</taxon>
        <taxon>Magnoliopsida</taxon>
        <taxon>eudicotyledons</taxon>
        <taxon>Gunneridae</taxon>
        <taxon>Pentapetalae</taxon>
        <taxon>rosids</taxon>
        <taxon>fabids</taxon>
        <taxon>Fabales</taxon>
        <taxon>Fabaceae</taxon>
        <taxon>Papilionoideae</taxon>
        <taxon>50 kb inversion clade</taxon>
        <taxon>NPAAA clade</taxon>
        <taxon>Hologalegina</taxon>
        <taxon>IRL clade</taxon>
        <taxon>Trifolieae</taxon>
        <taxon>Trifolium</taxon>
    </lineage>
</organism>
<gene>
    <name evidence="1" type="ORF">MILVUS5_LOCUS2850</name>
</gene>
<dbReference type="Proteomes" id="UP001177021">
    <property type="component" value="Unassembled WGS sequence"/>
</dbReference>
<protein>
    <submittedName>
        <fullName evidence="1">Uncharacterized protein</fullName>
    </submittedName>
</protein>
<proteinExistence type="predicted"/>
<evidence type="ECO:0000313" key="2">
    <source>
        <dbReference type="Proteomes" id="UP001177021"/>
    </source>
</evidence>
<reference evidence="1" key="1">
    <citation type="submission" date="2023-10" db="EMBL/GenBank/DDBJ databases">
        <authorList>
            <person name="Rodriguez Cubillos JULIANA M."/>
            <person name="De Vega J."/>
        </authorList>
    </citation>
    <scope>NUCLEOTIDE SEQUENCE</scope>
</reference>
<dbReference type="EMBL" id="CASHSV030000001">
    <property type="protein sequence ID" value="CAJ2631258.1"/>
    <property type="molecule type" value="Genomic_DNA"/>
</dbReference>
<evidence type="ECO:0000313" key="1">
    <source>
        <dbReference type="EMBL" id="CAJ2631258.1"/>
    </source>
</evidence>
<name>A0ACB0IH48_TRIPR</name>